<comment type="caution">
    <text evidence="2">The sequence shown here is derived from an EMBL/GenBank/DDBJ whole genome shotgun (WGS) entry which is preliminary data.</text>
</comment>
<feature type="transmembrane region" description="Helical" evidence="1">
    <location>
        <begin position="140"/>
        <end position="160"/>
    </location>
</feature>
<gene>
    <name evidence="2" type="ORF">ACFQ4E_14435</name>
</gene>
<evidence type="ECO:0000313" key="3">
    <source>
        <dbReference type="Proteomes" id="UP001597135"/>
    </source>
</evidence>
<organism evidence="2 3">
    <name type="scientific">Litorisediminicola beolgyonensis</name>
    <dbReference type="NCBI Taxonomy" id="1173614"/>
    <lineage>
        <taxon>Bacteria</taxon>
        <taxon>Pseudomonadati</taxon>
        <taxon>Pseudomonadota</taxon>
        <taxon>Alphaproteobacteria</taxon>
        <taxon>Rhodobacterales</taxon>
        <taxon>Paracoccaceae</taxon>
        <taxon>Litorisediminicola</taxon>
    </lineage>
</organism>
<keyword evidence="1" id="KW-0812">Transmembrane</keyword>
<dbReference type="EMBL" id="JBHTMU010000028">
    <property type="protein sequence ID" value="MFD1343625.1"/>
    <property type="molecule type" value="Genomic_DNA"/>
</dbReference>
<dbReference type="RefSeq" id="WP_386804739.1">
    <property type="nucleotide sequence ID" value="NZ_JBHTMU010000028.1"/>
</dbReference>
<keyword evidence="3" id="KW-1185">Reference proteome</keyword>
<proteinExistence type="predicted"/>
<name>A0ABW3ZKF3_9RHOB</name>
<keyword evidence="1" id="KW-1133">Transmembrane helix</keyword>
<evidence type="ECO:0000313" key="2">
    <source>
        <dbReference type="EMBL" id="MFD1343625.1"/>
    </source>
</evidence>
<sequence length="268" mass="27383">MRARAPQLLALLFAGFAALSLVFGNPVATLAGQSAARVAASAGAVYVSLRSINAALSVAQEVDVGGSMFVSAEVQPLKVLEPVDDTVEQVAATIFAVSVAAMALSVAFGPVAGIGAGLLVLAGGLWVLSRRATGGQGARGLARLAVAGGVLAFGLPVLFWSASGVAVLATGADLAQARLELRTIAEGADTVVDLGETLPEGAEAEAEIDIDTWTVIRNSFSRVNFFLANADTILDASLRIIGLLLLQTLVLPVLLTGLGLWVLREALR</sequence>
<dbReference type="Proteomes" id="UP001597135">
    <property type="component" value="Unassembled WGS sequence"/>
</dbReference>
<evidence type="ECO:0000256" key="1">
    <source>
        <dbReference type="SAM" id="Phobius"/>
    </source>
</evidence>
<accession>A0ABW3ZKF3</accession>
<feature type="transmembrane region" description="Helical" evidence="1">
    <location>
        <begin position="240"/>
        <end position="263"/>
    </location>
</feature>
<protein>
    <submittedName>
        <fullName evidence="2">Uncharacterized protein</fullName>
    </submittedName>
</protein>
<feature type="transmembrane region" description="Helical" evidence="1">
    <location>
        <begin position="95"/>
        <end position="128"/>
    </location>
</feature>
<reference evidence="3" key="1">
    <citation type="journal article" date="2019" name="Int. J. Syst. Evol. Microbiol.">
        <title>The Global Catalogue of Microorganisms (GCM) 10K type strain sequencing project: providing services to taxonomists for standard genome sequencing and annotation.</title>
        <authorList>
            <consortium name="The Broad Institute Genomics Platform"/>
            <consortium name="The Broad Institute Genome Sequencing Center for Infectious Disease"/>
            <person name="Wu L."/>
            <person name="Ma J."/>
        </authorList>
    </citation>
    <scope>NUCLEOTIDE SEQUENCE [LARGE SCALE GENOMIC DNA]</scope>
    <source>
        <strain evidence="3">CCUG 62953</strain>
    </source>
</reference>
<keyword evidence="1" id="KW-0472">Membrane</keyword>